<gene>
    <name evidence="1" type="ORF">J1N35_019476</name>
</gene>
<name>A0A9D3VR02_9ROSI</name>
<accession>A0A9D3VR02</accession>
<sequence length="93" mass="10593">MTPLEEVVYDVPNSNNKDCYIVIKHHVFNPINIEVDVEVEVAVYVAITTNMELQLILSESMDKSVHFLVIFEETPTKKVEEFISFSFDNGGKA</sequence>
<dbReference type="Proteomes" id="UP000828251">
    <property type="component" value="Unassembled WGS sequence"/>
</dbReference>
<comment type="caution">
    <text evidence="1">The sequence shown here is derived from an EMBL/GenBank/DDBJ whole genome shotgun (WGS) entry which is preliminary data.</text>
</comment>
<evidence type="ECO:0000313" key="1">
    <source>
        <dbReference type="EMBL" id="KAH1092219.1"/>
    </source>
</evidence>
<keyword evidence="2" id="KW-1185">Reference proteome</keyword>
<protein>
    <submittedName>
        <fullName evidence="1">Uncharacterized protein</fullName>
    </submittedName>
</protein>
<dbReference type="AlphaFoldDB" id="A0A9D3VR02"/>
<reference evidence="1 2" key="1">
    <citation type="journal article" date="2021" name="Plant Biotechnol. J.">
        <title>Multi-omics assisted identification of the key and species-specific regulatory components of drought-tolerant mechanisms in Gossypium stocksii.</title>
        <authorList>
            <person name="Yu D."/>
            <person name="Ke L."/>
            <person name="Zhang D."/>
            <person name="Wu Y."/>
            <person name="Sun Y."/>
            <person name="Mei J."/>
            <person name="Sun J."/>
            <person name="Sun Y."/>
        </authorList>
    </citation>
    <scope>NUCLEOTIDE SEQUENCE [LARGE SCALE GENOMIC DNA]</scope>
    <source>
        <strain evidence="2">cv. E1</strain>
        <tissue evidence="1">Leaf</tissue>
    </source>
</reference>
<evidence type="ECO:0000313" key="2">
    <source>
        <dbReference type="Proteomes" id="UP000828251"/>
    </source>
</evidence>
<dbReference type="EMBL" id="JAIQCV010000006">
    <property type="protein sequence ID" value="KAH1092219.1"/>
    <property type="molecule type" value="Genomic_DNA"/>
</dbReference>
<organism evidence="1 2">
    <name type="scientific">Gossypium stocksii</name>
    <dbReference type="NCBI Taxonomy" id="47602"/>
    <lineage>
        <taxon>Eukaryota</taxon>
        <taxon>Viridiplantae</taxon>
        <taxon>Streptophyta</taxon>
        <taxon>Embryophyta</taxon>
        <taxon>Tracheophyta</taxon>
        <taxon>Spermatophyta</taxon>
        <taxon>Magnoliopsida</taxon>
        <taxon>eudicotyledons</taxon>
        <taxon>Gunneridae</taxon>
        <taxon>Pentapetalae</taxon>
        <taxon>rosids</taxon>
        <taxon>malvids</taxon>
        <taxon>Malvales</taxon>
        <taxon>Malvaceae</taxon>
        <taxon>Malvoideae</taxon>
        <taxon>Gossypium</taxon>
    </lineage>
</organism>
<proteinExistence type="predicted"/>